<protein>
    <submittedName>
        <fullName evidence="2">UPF0271 protein CGSHiEE_03400</fullName>
    </submittedName>
</protein>
<proteinExistence type="predicted"/>
<feature type="transmembrane region" description="Helical" evidence="1">
    <location>
        <begin position="67"/>
        <end position="93"/>
    </location>
</feature>
<sequence length="109" mass="11963">MGQKCEPTRRPHLLSTAQKEAPPLYQSYLIWQKNQMGACGEPGEARGANGCPSLRGVVRTEARKDRIIVHVAAQGLFAFSPIFGLMGILAMTIHEYALPASIYEGFNCQ</sequence>
<reference evidence="3" key="1">
    <citation type="journal article" date="2019" name="Curr. Biol.">
        <title>Genome Sequence of Striga asiatica Provides Insight into the Evolution of Plant Parasitism.</title>
        <authorList>
            <person name="Yoshida S."/>
            <person name="Kim S."/>
            <person name="Wafula E.K."/>
            <person name="Tanskanen J."/>
            <person name="Kim Y.M."/>
            <person name="Honaas L."/>
            <person name="Yang Z."/>
            <person name="Spallek T."/>
            <person name="Conn C.E."/>
            <person name="Ichihashi Y."/>
            <person name="Cheong K."/>
            <person name="Cui S."/>
            <person name="Der J.P."/>
            <person name="Gundlach H."/>
            <person name="Jiao Y."/>
            <person name="Hori C."/>
            <person name="Ishida J.K."/>
            <person name="Kasahara H."/>
            <person name="Kiba T."/>
            <person name="Kim M.S."/>
            <person name="Koo N."/>
            <person name="Laohavisit A."/>
            <person name="Lee Y.H."/>
            <person name="Lumba S."/>
            <person name="McCourt P."/>
            <person name="Mortimer J.C."/>
            <person name="Mutuku J.M."/>
            <person name="Nomura T."/>
            <person name="Sasaki-Sekimoto Y."/>
            <person name="Seto Y."/>
            <person name="Wang Y."/>
            <person name="Wakatake T."/>
            <person name="Sakakibara H."/>
            <person name="Demura T."/>
            <person name="Yamaguchi S."/>
            <person name="Yoneyama K."/>
            <person name="Manabe R.I."/>
            <person name="Nelson D.C."/>
            <person name="Schulman A.H."/>
            <person name="Timko M.P."/>
            <person name="dePamphilis C.W."/>
            <person name="Choi D."/>
            <person name="Shirasu K."/>
        </authorList>
    </citation>
    <scope>NUCLEOTIDE SEQUENCE [LARGE SCALE GENOMIC DNA]</scope>
    <source>
        <strain evidence="3">cv. UVA1</strain>
    </source>
</reference>
<name>A0A5A7QEP4_STRAF</name>
<comment type="caution">
    <text evidence="2">The sequence shown here is derived from an EMBL/GenBank/DDBJ whole genome shotgun (WGS) entry which is preliminary data.</text>
</comment>
<evidence type="ECO:0000313" key="2">
    <source>
        <dbReference type="EMBL" id="GER43739.1"/>
    </source>
</evidence>
<evidence type="ECO:0000313" key="3">
    <source>
        <dbReference type="Proteomes" id="UP000325081"/>
    </source>
</evidence>
<keyword evidence="1" id="KW-0472">Membrane</keyword>
<keyword evidence="3" id="KW-1185">Reference proteome</keyword>
<organism evidence="2 3">
    <name type="scientific">Striga asiatica</name>
    <name type="common">Asiatic witchweed</name>
    <name type="synonym">Buchnera asiatica</name>
    <dbReference type="NCBI Taxonomy" id="4170"/>
    <lineage>
        <taxon>Eukaryota</taxon>
        <taxon>Viridiplantae</taxon>
        <taxon>Streptophyta</taxon>
        <taxon>Embryophyta</taxon>
        <taxon>Tracheophyta</taxon>
        <taxon>Spermatophyta</taxon>
        <taxon>Magnoliopsida</taxon>
        <taxon>eudicotyledons</taxon>
        <taxon>Gunneridae</taxon>
        <taxon>Pentapetalae</taxon>
        <taxon>asterids</taxon>
        <taxon>lamiids</taxon>
        <taxon>Lamiales</taxon>
        <taxon>Orobanchaceae</taxon>
        <taxon>Buchnereae</taxon>
        <taxon>Striga</taxon>
    </lineage>
</organism>
<dbReference type="AlphaFoldDB" id="A0A5A7QEP4"/>
<dbReference type="Proteomes" id="UP000325081">
    <property type="component" value="Unassembled WGS sequence"/>
</dbReference>
<evidence type="ECO:0000256" key="1">
    <source>
        <dbReference type="SAM" id="Phobius"/>
    </source>
</evidence>
<keyword evidence="1" id="KW-0812">Transmembrane</keyword>
<accession>A0A5A7QEP4</accession>
<gene>
    <name evidence="2" type="ORF">STAS_20611</name>
</gene>
<dbReference type="EMBL" id="BKCP01006737">
    <property type="protein sequence ID" value="GER43739.1"/>
    <property type="molecule type" value="Genomic_DNA"/>
</dbReference>
<keyword evidence="1" id="KW-1133">Transmembrane helix</keyword>